<dbReference type="Pfam" id="PF11074">
    <property type="entry name" value="DUF2779"/>
    <property type="match status" value="1"/>
</dbReference>
<evidence type="ECO:0000313" key="2">
    <source>
        <dbReference type="EMBL" id="OGZ61412.1"/>
    </source>
</evidence>
<dbReference type="InterPro" id="IPR021301">
    <property type="entry name" value="DUF2779"/>
</dbReference>
<name>A0A1G2HFZ3_9BACT</name>
<sequence length="503" mass="58378">MQLSKSEFMMFLKHPAWLWLKKHDPKKLPKPDDNLQALFDAGFEFEQYALKRFPKVTEIGFKDFSEYGTMPERTKKALADGAETLFQARFEARLDSARQAEFGGEELTCICDILDRVDDDTFDLYEVKSSTKVKPEHIPDLAFQTVVLENAGFKVRKISVINVNNQYVRKGEIDPIELSLESDVTGNVREEMEKTKYNISRALEIIKSPEMPDPSPRHAQMGSLNEWLEIYKELQEVRPYSIYNLISPGNNRIGDLEDMNVEFIKDIPDDFKLTIKQQAQVEATKRNERIVVKEKIKEFLDSLTYPLHFLDYETAMGVVPLYDGTKPYQQIPFQYSLYTVETPDAEPKHNEYLHKNADNPIYNLLTKLKDNMAITGNVLVWYKSFEVGRNKEMAEMFPEFAQFLEDINSRTADLMEPFSRAWFVDKDFFGSASIKAVMPVVVPNLSYKNLEIQEGASAQRLWIDTTIREKNGVDKDKIFKDLVEYCKMDTLAMVEIWKFLKNL</sequence>
<proteinExistence type="predicted"/>
<dbReference type="EMBL" id="MHOK01000023">
    <property type="protein sequence ID" value="OGZ61412.1"/>
    <property type="molecule type" value="Genomic_DNA"/>
</dbReference>
<gene>
    <name evidence="2" type="ORF">A3F94_00450</name>
</gene>
<dbReference type="AlphaFoldDB" id="A0A1G2HFZ3"/>
<organism evidence="2 3">
    <name type="scientific">Candidatus Spechtbacteria bacterium RIFCSPLOWO2_12_FULL_38_22</name>
    <dbReference type="NCBI Taxonomy" id="1802165"/>
    <lineage>
        <taxon>Bacteria</taxon>
        <taxon>Candidatus Spechtiibacteriota</taxon>
    </lineage>
</organism>
<evidence type="ECO:0000259" key="1">
    <source>
        <dbReference type="Pfam" id="PF11074"/>
    </source>
</evidence>
<comment type="caution">
    <text evidence="2">The sequence shown here is derived from an EMBL/GenBank/DDBJ whole genome shotgun (WGS) entry which is preliminary data.</text>
</comment>
<accession>A0A1G2HFZ3</accession>
<dbReference type="STRING" id="1802165.A3F94_00450"/>
<protein>
    <recommendedName>
        <fullName evidence="1">DUF2779 domain-containing protein</fullName>
    </recommendedName>
</protein>
<evidence type="ECO:0000313" key="3">
    <source>
        <dbReference type="Proteomes" id="UP000176770"/>
    </source>
</evidence>
<feature type="domain" description="DUF2779" evidence="1">
    <location>
        <begin position="308"/>
        <end position="433"/>
    </location>
</feature>
<reference evidence="2 3" key="1">
    <citation type="journal article" date="2016" name="Nat. Commun.">
        <title>Thousands of microbial genomes shed light on interconnected biogeochemical processes in an aquifer system.</title>
        <authorList>
            <person name="Anantharaman K."/>
            <person name="Brown C.T."/>
            <person name="Hug L.A."/>
            <person name="Sharon I."/>
            <person name="Castelle C.J."/>
            <person name="Probst A.J."/>
            <person name="Thomas B.C."/>
            <person name="Singh A."/>
            <person name="Wilkins M.J."/>
            <person name="Karaoz U."/>
            <person name="Brodie E.L."/>
            <person name="Williams K.H."/>
            <person name="Hubbard S.S."/>
            <person name="Banfield J.F."/>
        </authorList>
    </citation>
    <scope>NUCLEOTIDE SEQUENCE [LARGE SCALE GENOMIC DNA]</scope>
</reference>
<dbReference type="Proteomes" id="UP000176770">
    <property type="component" value="Unassembled WGS sequence"/>
</dbReference>